<evidence type="ECO:0000313" key="4">
    <source>
        <dbReference type="Proteomes" id="UP000823388"/>
    </source>
</evidence>
<keyword evidence="4" id="KW-1185">Reference proteome</keyword>
<protein>
    <submittedName>
        <fullName evidence="3">Uncharacterized protein</fullName>
    </submittedName>
</protein>
<evidence type="ECO:0000256" key="1">
    <source>
        <dbReference type="SAM" id="MobiDB-lite"/>
    </source>
</evidence>
<accession>A0A8T0UAB8</accession>
<name>A0A8T0UAB8_PANVG</name>
<feature type="signal peptide" evidence="2">
    <location>
        <begin position="1"/>
        <end position="20"/>
    </location>
</feature>
<organism evidence="3 4">
    <name type="scientific">Panicum virgatum</name>
    <name type="common">Blackwell switchgrass</name>
    <dbReference type="NCBI Taxonomy" id="38727"/>
    <lineage>
        <taxon>Eukaryota</taxon>
        <taxon>Viridiplantae</taxon>
        <taxon>Streptophyta</taxon>
        <taxon>Embryophyta</taxon>
        <taxon>Tracheophyta</taxon>
        <taxon>Spermatophyta</taxon>
        <taxon>Magnoliopsida</taxon>
        <taxon>Liliopsida</taxon>
        <taxon>Poales</taxon>
        <taxon>Poaceae</taxon>
        <taxon>PACMAD clade</taxon>
        <taxon>Panicoideae</taxon>
        <taxon>Panicodae</taxon>
        <taxon>Paniceae</taxon>
        <taxon>Panicinae</taxon>
        <taxon>Panicum</taxon>
        <taxon>Panicum sect. Hiantes</taxon>
    </lineage>
</organism>
<keyword evidence="2" id="KW-0732">Signal</keyword>
<gene>
    <name evidence="3" type="ORF">PVAP13_3NG179736</name>
</gene>
<sequence>MLPLSLVRSASLIFLSIHLADLPMFFMAFHRAVAGWLGVIHLDEAGKGLQVVGAEREAGEGSRSSAPRRCATTPAGGSETPIAVSCRPSSSRSAMVVAGCGWGRGRPWPCPAAALPRRALVGGARREKGTGSEDHGAASLSARV</sequence>
<evidence type="ECO:0000256" key="2">
    <source>
        <dbReference type="SAM" id="SignalP"/>
    </source>
</evidence>
<reference evidence="3" key="1">
    <citation type="submission" date="2020-05" db="EMBL/GenBank/DDBJ databases">
        <title>WGS assembly of Panicum virgatum.</title>
        <authorList>
            <person name="Lovell J.T."/>
            <person name="Jenkins J."/>
            <person name="Shu S."/>
            <person name="Juenger T.E."/>
            <person name="Schmutz J."/>
        </authorList>
    </citation>
    <scope>NUCLEOTIDE SEQUENCE</scope>
    <source>
        <strain evidence="3">AP13</strain>
    </source>
</reference>
<feature type="region of interest" description="Disordered" evidence="1">
    <location>
        <begin position="55"/>
        <end position="84"/>
    </location>
</feature>
<proteinExistence type="predicted"/>
<feature type="compositionally biased region" description="Basic and acidic residues" evidence="1">
    <location>
        <begin position="124"/>
        <end position="136"/>
    </location>
</feature>
<comment type="caution">
    <text evidence="3">The sequence shown here is derived from an EMBL/GenBank/DDBJ whole genome shotgun (WGS) entry which is preliminary data.</text>
</comment>
<feature type="chain" id="PRO_5035902245" evidence="2">
    <location>
        <begin position="21"/>
        <end position="144"/>
    </location>
</feature>
<evidence type="ECO:0000313" key="3">
    <source>
        <dbReference type="EMBL" id="KAG2617289.1"/>
    </source>
</evidence>
<dbReference type="EMBL" id="CM029042">
    <property type="protein sequence ID" value="KAG2617289.1"/>
    <property type="molecule type" value="Genomic_DNA"/>
</dbReference>
<dbReference type="Proteomes" id="UP000823388">
    <property type="component" value="Chromosome 3N"/>
</dbReference>
<feature type="region of interest" description="Disordered" evidence="1">
    <location>
        <begin position="124"/>
        <end position="144"/>
    </location>
</feature>
<dbReference type="AlphaFoldDB" id="A0A8T0UAB8"/>